<evidence type="ECO:0008006" key="5">
    <source>
        <dbReference type="Google" id="ProtNLM"/>
    </source>
</evidence>
<keyword evidence="2" id="KW-0732">Signal</keyword>
<keyword evidence="4" id="KW-1185">Reference proteome</keyword>
<keyword evidence="1" id="KW-0812">Transmembrane</keyword>
<feature type="chain" id="PRO_5003471713" description="GPI transamidase component" evidence="2">
    <location>
        <begin position="21"/>
        <end position="529"/>
    </location>
</feature>
<dbReference type="GeneID" id="20649123"/>
<dbReference type="PANTHER" id="PTHR12959:SF11">
    <property type="entry name" value="GPI TRANSAMIDASE COMPONENT PIG-T"/>
    <property type="match status" value="1"/>
</dbReference>
<keyword evidence="1" id="KW-0472">Membrane</keyword>
<evidence type="ECO:0000256" key="2">
    <source>
        <dbReference type="SAM" id="SignalP"/>
    </source>
</evidence>
<dbReference type="InterPro" id="IPR007245">
    <property type="entry name" value="PIG-T"/>
</dbReference>
<dbReference type="PANTHER" id="PTHR12959">
    <property type="entry name" value="GPI TRANSAMIDASE COMPONENT PIG-T-RELATED"/>
    <property type="match status" value="1"/>
</dbReference>
<evidence type="ECO:0000256" key="1">
    <source>
        <dbReference type="SAM" id="Phobius"/>
    </source>
</evidence>
<evidence type="ECO:0000313" key="3">
    <source>
        <dbReference type="EMBL" id="EGZ26382.1"/>
    </source>
</evidence>
<dbReference type="InParanoid" id="G4Z0S6"/>
<protein>
    <recommendedName>
        <fullName evidence="5">GPI transamidase component</fullName>
    </recommendedName>
</protein>
<dbReference type="EMBL" id="JH159152">
    <property type="protein sequence ID" value="EGZ26382.1"/>
    <property type="molecule type" value="Genomic_DNA"/>
</dbReference>
<sequence length="529" mass="57933">MKTPLVALLLLLSMLHGALAAFTEQLALRPLPAINQVLGRFDFSVDEDSGRAAASLFPNVFRQILEKHDAESLHLTFSVGRYADWRYGSAQIFNRSGLSHAPFGTRLQVALRGDADIQQRWRGITSELGGIFSASLNQMDETVVTEPLPGSSPQELGAFPSTNTDPALVFLHGSLAREELCTENLTPWLKMLPCRAVSGLGALIDPINALSGEYLSLSLFAARSQDGTWSLQQHLTTVQSPSKHNKARWSLGSLFFANEQPADISACPLAEESVIHTEDMKASGIATTDLRVEPVSLTTPWFDDWKAAAEKASSKSSYKAQEDMVSAHRFVTGYGQVSGGFAVQLKNNHPTCGMRVTYHDVIPWFLRVYFHTFRAAAGGSEQKAQELIQSFNFVPAELRGRPNQLRLEVFLPANTTLVFSLQMEKAFLRLSEHPPDANRGFDVASGVATFDLLSGAQEAAVCGEDPDFSTTLFTEPLLVPLPTPDFSMPYNVITMTSTVVAFFVGTMLNALLRKAPRLKQMMTSSSTVK</sequence>
<dbReference type="GO" id="GO:0042765">
    <property type="term" value="C:GPI-anchor transamidase complex"/>
    <property type="evidence" value="ECO:0007669"/>
    <property type="project" value="InterPro"/>
</dbReference>
<feature type="signal peptide" evidence="2">
    <location>
        <begin position="1"/>
        <end position="20"/>
    </location>
</feature>
<dbReference type="Pfam" id="PF04113">
    <property type="entry name" value="Gpi16"/>
    <property type="match status" value="2"/>
</dbReference>
<name>G4Z0S6_PHYSP</name>
<keyword evidence="1" id="KW-1133">Transmembrane helix</keyword>
<feature type="transmembrane region" description="Helical" evidence="1">
    <location>
        <begin position="490"/>
        <end position="512"/>
    </location>
</feature>
<reference evidence="3 4" key="1">
    <citation type="journal article" date="2006" name="Science">
        <title>Phytophthora genome sequences uncover evolutionary origins and mechanisms of pathogenesis.</title>
        <authorList>
            <person name="Tyler B.M."/>
            <person name="Tripathy S."/>
            <person name="Zhang X."/>
            <person name="Dehal P."/>
            <person name="Jiang R.H."/>
            <person name="Aerts A."/>
            <person name="Arredondo F.D."/>
            <person name="Baxter L."/>
            <person name="Bensasson D."/>
            <person name="Beynon J.L."/>
            <person name="Chapman J."/>
            <person name="Damasceno C.M."/>
            <person name="Dorrance A.E."/>
            <person name="Dou D."/>
            <person name="Dickerman A.W."/>
            <person name="Dubchak I.L."/>
            <person name="Garbelotto M."/>
            <person name="Gijzen M."/>
            <person name="Gordon S.G."/>
            <person name="Govers F."/>
            <person name="Grunwald N.J."/>
            <person name="Huang W."/>
            <person name="Ivors K.L."/>
            <person name="Jones R.W."/>
            <person name="Kamoun S."/>
            <person name="Krampis K."/>
            <person name="Lamour K.H."/>
            <person name="Lee M.K."/>
            <person name="McDonald W.H."/>
            <person name="Medina M."/>
            <person name="Meijer H.J."/>
            <person name="Nordberg E.K."/>
            <person name="Maclean D.J."/>
            <person name="Ospina-Giraldo M.D."/>
            <person name="Morris P.F."/>
            <person name="Phuntumart V."/>
            <person name="Putnam N.H."/>
            <person name="Rash S."/>
            <person name="Rose J.K."/>
            <person name="Sakihama Y."/>
            <person name="Salamov A.A."/>
            <person name="Savidor A."/>
            <person name="Scheuring C.F."/>
            <person name="Smith B.M."/>
            <person name="Sobral B.W."/>
            <person name="Terry A."/>
            <person name="Torto-Alalibo T.A."/>
            <person name="Win J."/>
            <person name="Xu Z."/>
            <person name="Zhang H."/>
            <person name="Grigoriev I.V."/>
            <person name="Rokhsar D.S."/>
            <person name="Boore J.L."/>
        </authorList>
    </citation>
    <scope>NUCLEOTIDE SEQUENCE [LARGE SCALE GENOMIC DNA]</scope>
    <source>
        <strain evidence="3 4">P6497</strain>
    </source>
</reference>
<organism evidence="3 4">
    <name type="scientific">Phytophthora sojae (strain P6497)</name>
    <name type="common">Soybean stem and root rot agent</name>
    <name type="synonym">Phytophthora megasperma f. sp. glycines</name>
    <dbReference type="NCBI Taxonomy" id="1094619"/>
    <lineage>
        <taxon>Eukaryota</taxon>
        <taxon>Sar</taxon>
        <taxon>Stramenopiles</taxon>
        <taxon>Oomycota</taxon>
        <taxon>Peronosporomycetes</taxon>
        <taxon>Peronosporales</taxon>
        <taxon>Peronosporaceae</taxon>
        <taxon>Phytophthora</taxon>
    </lineage>
</organism>
<evidence type="ECO:0000313" key="4">
    <source>
        <dbReference type="Proteomes" id="UP000002640"/>
    </source>
</evidence>
<dbReference type="FunCoup" id="G4Z0S6">
    <property type="interactions" value="110"/>
</dbReference>
<dbReference type="Proteomes" id="UP000002640">
    <property type="component" value="Unassembled WGS sequence"/>
</dbReference>
<accession>G4Z0S6</accession>
<dbReference type="KEGG" id="psoj:PHYSODRAFT_350316"/>
<proteinExistence type="predicted"/>
<dbReference type="SMR" id="G4Z0S6"/>
<dbReference type="AlphaFoldDB" id="G4Z0S6"/>
<dbReference type="RefSeq" id="XP_009521670.1">
    <property type="nucleotide sequence ID" value="XM_009523375.1"/>
</dbReference>
<dbReference type="GO" id="GO:0016255">
    <property type="term" value="P:attachment of GPI anchor to protein"/>
    <property type="evidence" value="ECO:0007669"/>
    <property type="project" value="InterPro"/>
</dbReference>
<dbReference type="STRING" id="1094619.G4Z0S6"/>
<dbReference type="OMA" id="NHGHYIG"/>
<gene>
    <name evidence="3" type="ORF">PHYSODRAFT_350316</name>
</gene>